<dbReference type="Gene3D" id="1.20.120.1700">
    <property type="match status" value="1"/>
</dbReference>
<dbReference type="Proteomes" id="UP000201728">
    <property type="component" value="Chromosome"/>
</dbReference>
<accession>A0A222P4Y6</accession>
<sequence length="558" mass="63860">MLIYNDKELIKFKEKTGGKNKDEIDGFYSDSEGNEFFVKKPANINELFAELFAGLLIEEFKRRGLITKHYHASFICANYIRLEDGTYALIQPRVSFKELYKIIGTGNKEGSDRHALMEIFFGPDYYVFLTEIENYVGLSLILMISLLIGDYSVHSGNVVCLDSDEKVTQFARIDLGAAFRNFGCKENNTNILHPVEYQGWFNLTALTKGYFLNYKKIVGLFPAIAENAKEFQRKLENDLMEDIIATVLAKIPADLIGDNAREKLAKYLGIASFNQATLGSHQVGQQFCQDLVEIFNLRLKKISALHDLVPANEGKRYRSLSFDKLTLRINDDFSFTEQMEVWLEALTKSEATILAADTIDLAKISLKFNDFLAKLLQQVELTYTKNPKKKLPYQIYPLRLPRCPEAIYLHHLFMLNTNGTPVFNEKELEKLNLPLDSLWQEVKNVLTSCFHVVITIRIAQEINFSDNGETINNYALSNLFFNLKEHLTLFVTIHHSFMENFIFPYCSLKKPPQNLDISPSGFLSTNYFLNTLFRKEPPLTPVKTTHTFSGDASPDNTH</sequence>
<organism evidence="3 4">
    <name type="scientific">Legionella clemsonensis</name>
    <dbReference type="NCBI Taxonomy" id="1867846"/>
    <lineage>
        <taxon>Bacteria</taxon>
        <taxon>Pseudomonadati</taxon>
        <taxon>Pseudomonadota</taxon>
        <taxon>Gammaproteobacteria</taxon>
        <taxon>Legionellales</taxon>
        <taxon>Legionellaceae</taxon>
        <taxon>Legionella</taxon>
    </lineage>
</organism>
<evidence type="ECO:0000313" key="3">
    <source>
        <dbReference type="EMBL" id="ASQ46908.1"/>
    </source>
</evidence>
<dbReference type="RefSeq" id="WP_094091721.1">
    <property type="nucleotide sequence ID" value="NZ_CP016397.1"/>
</dbReference>
<dbReference type="InterPro" id="IPR040519">
    <property type="entry name" value="LepB_N"/>
</dbReference>
<dbReference type="InterPro" id="IPR041585">
    <property type="entry name" value="LepB_GAP_N"/>
</dbReference>
<reference evidence="4" key="1">
    <citation type="submission" date="2016-07" db="EMBL/GenBank/DDBJ databases">
        <authorList>
            <person name="Florea S."/>
            <person name="Webb J.S."/>
            <person name="Jaromczyk J."/>
            <person name="Schardl C.L."/>
        </authorList>
    </citation>
    <scope>NUCLEOTIDE SEQUENCE [LARGE SCALE GENOMIC DNA]</scope>
    <source>
        <strain evidence="4">CDC-D5610</strain>
    </source>
</reference>
<feature type="domain" description="LepB N-terminal" evidence="2">
    <location>
        <begin position="125"/>
        <end position="303"/>
    </location>
</feature>
<proteinExistence type="predicted"/>
<evidence type="ECO:0000259" key="2">
    <source>
        <dbReference type="Pfam" id="PF18640"/>
    </source>
</evidence>
<feature type="domain" description="LepB GAP" evidence="1">
    <location>
        <begin position="327"/>
        <end position="497"/>
    </location>
</feature>
<dbReference type="Pfam" id="PF18172">
    <property type="entry name" value="LepB_GAP_N"/>
    <property type="match status" value="1"/>
</dbReference>
<name>A0A222P4Y6_9GAMM</name>
<keyword evidence="4" id="KW-1185">Reference proteome</keyword>
<dbReference type="KEGG" id="lcd:clem_11855"/>
<gene>
    <name evidence="3" type="ORF">clem_11855</name>
</gene>
<dbReference type="OrthoDB" id="5619798at2"/>
<dbReference type="AlphaFoldDB" id="A0A222P4Y6"/>
<evidence type="ECO:0000313" key="4">
    <source>
        <dbReference type="Proteomes" id="UP000201728"/>
    </source>
</evidence>
<dbReference type="EMBL" id="CP016397">
    <property type="protein sequence ID" value="ASQ46908.1"/>
    <property type="molecule type" value="Genomic_DNA"/>
</dbReference>
<dbReference type="Pfam" id="PF18640">
    <property type="entry name" value="LepB_N"/>
    <property type="match status" value="1"/>
</dbReference>
<protein>
    <submittedName>
        <fullName evidence="3">Uncharacterized protein</fullName>
    </submittedName>
</protein>
<evidence type="ECO:0000259" key="1">
    <source>
        <dbReference type="Pfam" id="PF18172"/>
    </source>
</evidence>